<evidence type="ECO:0000313" key="3">
    <source>
        <dbReference type="Proteomes" id="UP000095038"/>
    </source>
</evidence>
<proteinExistence type="predicted"/>
<keyword evidence="3" id="KW-1185">Reference proteome</keyword>
<dbReference type="EMBL" id="KV454493">
    <property type="protein sequence ID" value="ODV58300.1"/>
    <property type="molecule type" value="Genomic_DNA"/>
</dbReference>
<sequence>MAHSRNLTGSNNIDLDPNELPNNNNPDSQNYTTSNPFSDSNVNDHNNHNNHNNIDDGPISINSSDSLETSISPNILHSNETINDINLNNNLANPNATNNNVNNAVNNIASNHQPNTSDNFNNNNKNIIIDNNNIAILL</sequence>
<organism evidence="2 3">
    <name type="scientific">Ascoidea rubescens DSM 1968</name>
    <dbReference type="NCBI Taxonomy" id="1344418"/>
    <lineage>
        <taxon>Eukaryota</taxon>
        <taxon>Fungi</taxon>
        <taxon>Dikarya</taxon>
        <taxon>Ascomycota</taxon>
        <taxon>Saccharomycotina</taxon>
        <taxon>Saccharomycetes</taxon>
        <taxon>Ascoideaceae</taxon>
        <taxon>Ascoidea</taxon>
    </lineage>
</organism>
<reference evidence="3" key="1">
    <citation type="submission" date="2016-05" db="EMBL/GenBank/DDBJ databases">
        <title>Comparative genomics of biotechnologically important yeasts.</title>
        <authorList>
            <consortium name="DOE Joint Genome Institute"/>
            <person name="Riley R."/>
            <person name="Haridas S."/>
            <person name="Wolfe K.H."/>
            <person name="Lopes M.R."/>
            <person name="Hittinger C.T."/>
            <person name="Goker M."/>
            <person name="Salamov A."/>
            <person name="Wisecaver J."/>
            <person name="Long T.M."/>
            <person name="Aerts A.L."/>
            <person name="Barry K."/>
            <person name="Choi C."/>
            <person name="Clum A."/>
            <person name="Coughlan A.Y."/>
            <person name="Deshpande S."/>
            <person name="Douglass A.P."/>
            <person name="Hanson S.J."/>
            <person name="Klenk H.-P."/>
            <person name="Labutti K."/>
            <person name="Lapidus A."/>
            <person name="Lindquist E."/>
            <person name="Lipzen A."/>
            <person name="Meier-Kolthoff J.P."/>
            <person name="Ohm R.A."/>
            <person name="Otillar R.P."/>
            <person name="Pangilinan J."/>
            <person name="Peng Y."/>
            <person name="Rokas A."/>
            <person name="Rosa C.A."/>
            <person name="Scheuner C."/>
            <person name="Sibirny A.A."/>
            <person name="Slot J.C."/>
            <person name="Stielow J.B."/>
            <person name="Sun H."/>
            <person name="Kurtzman C.P."/>
            <person name="Blackwell M."/>
            <person name="Grigoriev I.V."/>
            <person name="Jeffries T.W."/>
        </authorList>
    </citation>
    <scope>NUCLEOTIDE SEQUENCE [LARGE SCALE GENOMIC DNA]</scope>
    <source>
        <strain evidence="3">DSM 1968</strain>
    </source>
</reference>
<dbReference type="GeneID" id="30965741"/>
<evidence type="ECO:0000256" key="1">
    <source>
        <dbReference type="SAM" id="MobiDB-lite"/>
    </source>
</evidence>
<feature type="compositionally biased region" description="Polar residues" evidence="1">
    <location>
        <begin position="1"/>
        <end position="10"/>
    </location>
</feature>
<feature type="compositionally biased region" description="Low complexity" evidence="1">
    <location>
        <begin position="11"/>
        <end position="27"/>
    </location>
</feature>
<dbReference type="RefSeq" id="XP_020044607.1">
    <property type="nucleotide sequence ID" value="XM_020192105.1"/>
</dbReference>
<name>A0A1D2V9G1_9ASCO</name>
<dbReference type="InParanoid" id="A0A1D2V9G1"/>
<feature type="compositionally biased region" description="Low complexity" evidence="1">
    <location>
        <begin position="41"/>
        <end position="56"/>
    </location>
</feature>
<dbReference type="AlphaFoldDB" id="A0A1D2V9G1"/>
<accession>A0A1D2V9G1</accession>
<evidence type="ECO:0000313" key="2">
    <source>
        <dbReference type="EMBL" id="ODV58300.1"/>
    </source>
</evidence>
<gene>
    <name evidence="2" type="ORF">ASCRUDRAFT_72713</name>
</gene>
<feature type="region of interest" description="Disordered" evidence="1">
    <location>
        <begin position="1"/>
        <end position="65"/>
    </location>
</feature>
<dbReference type="Proteomes" id="UP000095038">
    <property type="component" value="Unassembled WGS sequence"/>
</dbReference>
<protein>
    <submittedName>
        <fullName evidence="2">Uncharacterized protein</fullName>
    </submittedName>
</protein>
<feature type="compositionally biased region" description="Polar residues" evidence="1">
    <location>
        <begin position="28"/>
        <end position="40"/>
    </location>
</feature>